<name>A0A6C1B3F0_9RHOO</name>
<dbReference type="GO" id="GO:0005507">
    <property type="term" value="F:copper ion binding"/>
    <property type="evidence" value="ECO:0007669"/>
    <property type="project" value="InterPro"/>
</dbReference>
<dbReference type="EMBL" id="CP048836">
    <property type="protein sequence ID" value="QID17913.1"/>
    <property type="molecule type" value="Genomic_DNA"/>
</dbReference>
<proteinExistence type="predicted"/>
<feature type="chain" id="PRO_5025613579" evidence="1">
    <location>
        <begin position="22"/>
        <end position="305"/>
    </location>
</feature>
<evidence type="ECO:0000313" key="2">
    <source>
        <dbReference type="EMBL" id="QID17913.1"/>
    </source>
</evidence>
<organism evidence="2 3">
    <name type="scientific">Nitrogeniibacter mangrovi</name>
    <dbReference type="NCBI Taxonomy" id="2016596"/>
    <lineage>
        <taxon>Bacteria</taxon>
        <taxon>Pseudomonadati</taxon>
        <taxon>Pseudomonadota</taxon>
        <taxon>Betaproteobacteria</taxon>
        <taxon>Rhodocyclales</taxon>
        <taxon>Zoogloeaceae</taxon>
        <taxon>Nitrogeniibacter</taxon>
    </lineage>
</organism>
<dbReference type="RefSeq" id="WP_173765075.1">
    <property type="nucleotide sequence ID" value="NZ_CP048836.1"/>
</dbReference>
<accession>A0A6C1B3F0</accession>
<gene>
    <name evidence="2" type="ORF">G3580_09830</name>
</gene>
<dbReference type="InterPro" id="IPR007939">
    <property type="entry name" value="Cu-R_B_prcur"/>
</dbReference>
<keyword evidence="1" id="KW-0732">Signal</keyword>
<dbReference type="Proteomes" id="UP000501991">
    <property type="component" value="Chromosome"/>
</dbReference>
<dbReference type="GO" id="GO:0006878">
    <property type="term" value="P:intracellular copper ion homeostasis"/>
    <property type="evidence" value="ECO:0007669"/>
    <property type="project" value="InterPro"/>
</dbReference>
<dbReference type="GO" id="GO:0009279">
    <property type="term" value="C:cell outer membrane"/>
    <property type="evidence" value="ECO:0007669"/>
    <property type="project" value="InterPro"/>
</dbReference>
<keyword evidence="3" id="KW-1185">Reference proteome</keyword>
<sequence length="305" mass="33781">MNRLTLIGTLLAAMAGSPALAQDGAHAGHMNMDHGAMQGTNTRDPGAMKMDQGSMKMDAPAAPEGARDPDAYSGGYTLERGPYVLPGPRQLRFADEHRFATLWFDRLERVDTHDATVTAWDAQARIGRDYDKLALKSEGDYGNGRLEEARTEVLWTHAIASFWDTQLGWRHDSGGTDPERDWLAIGVQGLAPYWFEVDATAYVGERGRSALRLSAEYELLLTQRLILQPRAEINVYGKRDEARGIGAGLSDALAGIRLRYEFSRQFAPYAGVEWSGRFGQTADLARQSGTRAKETRLVAGVRMWF</sequence>
<reference evidence="2 3" key="1">
    <citation type="submission" date="2020-02" db="EMBL/GenBank/DDBJ databases">
        <title>Nitrogenibacter mangrovi gen. nov., sp. nov. isolated from mangrove sediment, a denitrifying betaproteobacterium.</title>
        <authorList>
            <person name="Liao H."/>
            <person name="Tian Y."/>
        </authorList>
    </citation>
    <scope>NUCLEOTIDE SEQUENCE [LARGE SCALE GENOMIC DNA]</scope>
    <source>
        <strain evidence="2 3">M9-3-2</strain>
    </source>
</reference>
<dbReference type="AlphaFoldDB" id="A0A6C1B3F0"/>
<dbReference type="KEGG" id="azq:G3580_09830"/>
<dbReference type="Pfam" id="PF05275">
    <property type="entry name" value="CopB"/>
    <property type="match status" value="1"/>
</dbReference>
<protein>
    <submittedName>
        <fullName evidence="2">Copper resistance protein B</fullName>
    </submittedName>
</protein>
<evidence type="ECO:0000256" key="1">
    <source>
        <dbReference type="SAM" id="SignalP"/>
    </source>
</evidence>
<feature type="signal peptide" evidence="1">
    <location>
        <begin position="1"/>
        <end position="21"/>
    </location>
</feature>
<evidence type="ECO:0000313" key="3">
    <source>
        <dbReference type="Proteomes" id="UP000501991"/>
    </source>
</evidence>